<protein>
    <recommendedName>
        <fullName evidence="3">DNA helicase</fullName>
    </recommendedName>
</protein>
<reference evidence="1 2" key="1">
    <citation type="submission" date="2019-09" db="EMBL/GenBank/DDBJ databases">
        <title>The Halomonas whole genome shotgun (WGS).</title>
        <authorList>
            <person name="Xie Z."/>
        </authorList>
    </citation>
    <scope>NUCLEOTIDE SEQUENCE [LARGE SCALE GENOMIC DNA]</scope>
    <source>
        <strain evidence="1 2">NBT06E8</strain>
    </source>
</reference>
<dbReference type="EMBL" id="VWRT01000029">
    <property type="protein sequence ID" value="KAE8436900.1"/>
    <property type="molecule type" value="Genomic_DNA"/>
</dbReference>
<proteinExistence type="predicted"/>
<keyword evidence="2" id="KW-1185">Reference proteome</keyword>
<dbReference type="Proteomes" id="UP000466130">
    <property type="component" value="Unassembled WGS sequence"/>
</dbReference>
<gene>
    <name evidence="1" type="ORF">F1978_17415</name>
</gene>
<accession>A0ABQ6X647</accession>
<evidence type="ECO:0000313" key="1">
    <source>
        <dbReference type="EMBL" id="KAE8436900.1"/>
    </source>
</evidence>
<organism evidence="1 2">
    <name type="scientific">Vreelandella piezotolerans</name>
    <dbReference type="NCBI Taxonomy" id="2609667"/>
    <lineage>
        <taxon>Bacteria</taxon>
        <taxon>Pseudomonadati</taxon>
        <taxon>Pseudomonadota</taxon>
        <taxon>Gammaproteobacteria</taxon>
        <taxon>Oceanospirillales</taxon>
        <taxon>Halomonadaceae</taxon>
        <taxon>Vreelandella</taxon>
    </lineage>
</organism>
<comment type="caution">
    <text evidence="1">The sequence shown here is derived from an EMBL/GenBank/DDBJ whole genome shotgun (WGS) entry which is preliminary data.</text>
</comment>
<evidence type="ECO:0000313" key="2">
    <source>
        <dbReference type="Proteomes" id="UP000466130"/>
    </source>
</evidence>
<evidence type="ECO:0008006" key="3">
    <source>
        <dbReference type="Google" id="ProtNLM"/>
    </source>
</evidence>
<name>A0ABQ6X647_9GAMM</name>
<sequence>MAFSEEEGNLLYVAVTRAKISLDISQCTAALLALGGRKLLRSLLFWKIFYTEKTHLLSVFSSLTNDEQIFFINLPRYRISVESNAQLIQVVK</sequence>